<feature type="compositionally biased region" description="Polar residues" evidence="2">
    <location>
        <begin position="507"/>
        <end position="520"/>
    </location>
</feature>
<feature type="region of interest" description="Disordered" evidence="2">
    <location>
        <begin position="607"/>
        <end position="640"/>
    </location>
</feature>
<feature type="region of interest" description="Disordered" evidence="2">
    <location>
        <begin position="1"/>
        <end position="160"/>
    </location>
</feature>
<feature type="compositionally biased region" description="Acidic residues" evidence="2">
    <location>
        <begin position="624"/>
        <end position="639"/>
    </location>
</feature>
<feature type="compositionally biased region" description="Polar residues" evidence="2">
    <location>
        <begin position="569"/>
        <end position="581"/>
    </location>
</feature>
<keyword evidence="1" id="KW-0175">Coiled coil</keyword>
<evidence type="ECO:0000313" key="3">
    <source>
        <dbReference type="EMBL" id="KAL1410410.1"/>
    </source>
</evidence>
<comment type="caution">
    <text evidence="3">The sequence shown here is derived from an EMBL/GenBank/DDBJ whole genome shotgun (WGS) entry which is preliminary data.</text>
</comment>
<sequence>MFSPAYTRPPKPPGTRRAGLRSVDGQAPPLPNKHDLFKPAPTSKPSSPLAVPKSAKGKVKASSPLKESTAAGDDHDDQASDDSDATHVSPHNNNNNNNTTRAPRPLSLISESSASMVSPPPPYGYRRTSTTSPLADVKRPQVHNVPPPPEPLESGPSSVRTSMISVDNVDLALEVDDDDDAAGNTLTLRGVQRLIKQQELDAMADEITSRLMLFASPPRLSPRAASATVSPVAERRPLSKSPSGSRQHAMSPQLRPHDKTPPHLRTVPSDPSLAFSHPQPRAPSDKLVRPRDVRLSMLRAEEDEARILELEDALAEARDSEESQRRAAARLRRDMDKLRRQLERAEDAALERERLEYALAAATLEMSNRREQRSFGRSSQPVAFAVRSRGGFGPPSSDEDDRVGWGSTTFPEFARDRLAPFDDAHYAHQELYEASSAEDHSASHQGTVAAGTSEVDLTDPPATLLERGRSRPTISSATFLSPGRSGAASPSVSPHRLPLTPRLQVDAPTSSVRGGNSNKGSLRARRTPYPTLRPATNEGSLRLHRRAPSTASHGSVRSHATKNSRRSESPQSGISQSPLSSIASRMGSVRSFLSDYLGVRRSLGSELGSNYAPSPMSNLKDLEDSPDENEETTEDEHFEDAEQHVHEDAVQHEGLVPVTGRPIVYKTPENQLSNQLSLSLSSPKVTTKGPLSPTAAFVLRGQLAKHIDSSAYDSITETGAPRRIRWADWSPRSWPSPSPSPQPRDVPLPQIEDDIVPQITVHSAASSRFQVSAPADTDSPPGSPAHLAPAGDPWDEYSDRSSMRATPSPRTRIKNAKHLRPLVLCTTPVVQARDTTLALAAQHRRNASTSAVTVPTSHVVPIGHRRALSNAPNPREYRMFTGRAAHGPTTIPGRVMHDFFCLALLFLDYLEWAIILFWRLFLDIRAGPEGALGPQRRNHKKRFYI</sequence>
<feature type="compositionally biased region" description="Pro residues" evidence="2">
    <location>
        <begin position="734"/>
        <end position="746"/>
    </location>
</feature>
<feature type="compositionally biased region" description="Acidic residues" evidence="2">
    <location>
        <begin position="74"/>
        <end position="83"/>
    </location>
</feature>
<dbReference type="Proteomes" id="UP001565368">
    <property type="component" value="Unassembled WGS sequence"/>
</dbReference>
<name>A0ABR3Q6N8_9TREE</name>
<feature type="region of interest" description="Disordered" evidence="2">
    <location>
        <begin position="770"/>
        <end position="810"/>
    </location>
</feature>
<reference evidence="3 4" key="1">
    <citation type="submission" date="2023-08" db="EMBL/GenBank/DDBJ databases">
        <title>Annotated Genome Sequence of Vanrija albida AlHP1.</title>
        <authorList>
            <person name="Herzog R."/>
        </authorList>
    </citation>
    <scope>NUCLEOTIDE SEQUENCE [LARGE SCALE GENOMIC DNA]</scope>
    <source>
        <strain evidence="3 4">AlHP1</strain>
    </source>
</reference>
<feature type="coiled-coil region" evidence="1">
    <location>
        <begin position="300"/>
        <end position="365"/>
    </location>
</feature>
<feature type="region of interest" description="Disordered" evidence="2">
    <location>
        <begin position="386"/>
        <end position="408"/>
    </location>
</feature>
<evidence type="ECO:0000256" key="1">
    <source>
        <dbReference type="SAM" id="Coils"/>
    </source>
</evidence>
<feature type="compositionally biased region" description="Polar residues" evidence="2">
    <location>
        <begin position="607"/>
        <end position="617"/>
    </location>
</feature>
<dbReference type="GeneID" id="95985464"/>
<proteinExistence type="predicted"/>
<dbReference type="RefSeq" id="XP_069210354.1">
    <property type="nucleotide sequence ID" value="XM_069352936.1"/>
</dbReference>
<keyword evidence="4" id="KW-1185">Reference proteome</keyword>
<gene>
    <name evidence="3" type="ORF">Q8F55_004421</name>
</gene>
<feature type="compositionally biased region" description="Polar residues" evidence="2">
    <location>
        <begin position="240"/>
        <end position="250"/>
    </location>
</feature>
<feature type="region of interest" description="Disordered" evidence="2">
    <location>
        <begin position="219"/>
        <end position="289"/>
    </location>
</feature>
<protein>
    <submittedName>
        <fullName evidence="3">Uncharacterized protein</fullName>
    </submittedName>
</protein>
<feature type="region of interest" description="Disordered" evidence="2">
    <location>
        <begin position="728"/>
        <end position="749"/>
    </location>
</feature>
<evidence type="ECO:0000256" key="2">
    <source>
        <dbReference type="SAM" id="MobiDB-lite"/>
    </source>
</evidence>
<evidence type="ECO:0000313" key="4">
    <source>
        <dbReference type="Proteomes" id="UP001565368"/>
    </source>
</evidence>
<dbReference type="EMBL" id="JBBXJM010000003">
    <property type="protein sequence ID" value="KAL1410410.1"/>
    <property type="molecule type" value="Genomic_DNA"/>
</dbReference>
<accession>A0ABR3Q6N8</accession>
<feature type="region of interest" description="Disordered" evidence="2">
    <location>
        <begin position="434"/>
        <end position="581"/>
    </location>
</feature>
<organism evidence="3 4">
    <name type="scientific">Vanrija albida</name>
    <dbReference type="NCBI Taxonomy" id="181172"/>
    <lineage>
        <taxon>Eukaryota</taxon>
        <taxon>Fungi</taxon>
        <taxon>Dikarya</taxon>
        <taxon>Basidiomycota</taxon>
        <taxon>Agaricomycotina</taxon>
        <taxon>Tremellomycetes</taxon>
        <taxon>Trichosporonales</taxon>
        <taxon>Trichosporonaceae</taxon>
        <taxon>Vanrija</taxon>
    </lineage>
</organism>